<comment type="caution">
    <text evidence="2">The sequence shown here is derived from an EMBL/GenBank/DDBJ whole genome shotgun (WGS) entry which is preliminary data.</text>
</comment>
<feature type="compositionally biased region" description="Low complexity" evidence="1">
    <location>
        <begin position="41"/>
        <end position="63"/>
    </location>
</feature>
<feature type="region of interest" description="Disordered" evidence="1">
    <location>
        <begin position="111"/>
        <end position="149"/>
    </location>
</feature>
<evidence type="ECO:0000256" key="1">
    <source>
        <dbReference type="SAM" id="MobiDB-lite"/>
    </source>
</evidence>
<sequence>MNFRGVISEDLFRRAMSLDMSKARADLVSLKTKSKHHQSSKLESSSLDLESSSPELESSSPEPLMFSGGKVTRVAFFSLSLVFFRLCKGVLSVNLGPTELRDKRFKVTTVEAGGAPSGGAGGAAGGAGTSGAAGGGKGGSAAGQGQPKK</sequence>
<dbReference type="AlphaFoldDB" id="A0A8S9QSU4"/>
<protein>
    <submittedName>
        <fullName evidence="2">Uncharacterized protein</fullName>
    </submittedName>
</protein>
<evidence type="ECO:0000313" key="3">
    <source>
        <dbReference type="Proteomes" id="UP000712600"/>
    </source>
</evidence>
<reference evidence="2" key="1">
    <citation type="submission" date="2019-12" db="EMBL/GenBank/DDBJ databases">
        <title>Genome sequencing and annotation of Brassica cretica.</title>
        <authorList>
            <person name="Studholme D.J."/>
            <person name="Sarris P."/>
        </authorList>
    </citation>
    <scope>NUCLEOTIDE SEQUENCE</scope>
    <source>
        <strain evidence="2">PFS-109/04</strain>
        <tissue evidence="2">Leaf</tissue>
    </source>
</reference>
<evidence type="ECO:0000313" key="2">
    <source>
        <dbReference type="EMBL" id="KAF3553430.1"/>
    </source>
</evidence>
<feature type="compositionally biased region" description="Gly residues" evidence="1">
    <location>
        <begin position="115"/>
        <end position="142"/>
    </location>
</feature>
<accession>A0A8S9QSU4</accession>
<feature type="region of interest" description="Disordered" evidence="1">
    <location>
        <begin position="31"/>
        <end position="63"/>
    </location>
</feature>
<proteinExistence type="predicted"/>
<name>A0A8S9QSU4_BRACR</name>
<dbReference type="Proteomes" id="UP000712600">
    <property type="component" value="Unassembled WGS sequence"/>
</dbReference>
<gene>
    <name evidence="2" type="ORF">F2Q69_00010945</name>
</gene>
<dbReference type="EMBL" id="QGKX02000996">
    <property type="protein sequence ID" value="KAF3553430.1"/>
    <property type="molecule type" value="Genomic_DNA"/>
</dbReference>
<organism evidence="2 3">
    <name type="scientific">Brassica cretica</name>
    <name type="common">Mustard</name>
    <dbReference type="NCBI Taxonomy" id="69181"/>
    <lineage>
        <taxon>Eukaryota</taxon>
        <taxon>Viridiplantae</taxon>
        <taxon>Streptophyta</taxon>
        <taxon>Embryophyta</taxon>
        <taxon>Tracheophyta</taxon>
        <taxon>Spermatophyta</taxon>
        <taxon>Magnoliopsida</taxon>
        <taxon>eudicotyledons</taxon>
        <taxon>Gunneridae</taxon>
        <taxon>Pentapetalae</taxon>
        <taxon>rosids</taxon>
        <taxon>malvids</taxon>
        <taxon>Brassicales</taxon>
        <taxon>Brassicaceae</taxon>
        <taxon>Brassiceae</taxon>
        <taxon>Brassica</taxon>
    </lineage>
</organism>